<evidence type="ECO:0000256" key="1">
    <source>
        <dbReference type="SAM" id="MobiDB-lite"/>
    </source>
</evidence>
<feature type="chain" id="PRO_5021218486" evidence="2">
    <location>
        <begin position="29"/>
        <end position="438"/>
    </location>
</feature>
<evidence type="ECO:0000313" key="4">
    <source>
        <dbReference type="Proteomes" id="UP000297638"/>
    </source>
</evidence>
<accession>A0A4Y8TRT1</accession>
<dbReference type="RefSeq" id="WP_134781184.1">
    <property type="nucleotide sequence ID" value="NZ_SPDS01000003.1"/>
</dbReference>
<feature type="compositionally biased region" description="Polar residues" evidence="1">
    <location>
        <begin position="316"/>
        <end position="331"/>
    </location>
</feature>
<reference evidence="3 4" key="1">
    <citation type="submission" date="2019-03" db="EMBL/GenBank/DDBJ databases">
        <title>Glutamicibacter sp. LJH19 genome.</title>
        <authorList>
            <person name="Sinai Borker S."/>
            <person name="Kumar R."/>
        </authorList>
    </citation>
    <scope>NUCLEOTIDE SEQUENCE [LARGE SCALE GENOMIC DNA]</scope>
    <source>
        <strain evidence="3 4">LJH19</strain>
    </source>
</reference>
<dbReference type="Proteomes" id="UP000297638">
    <property type="component" value="Unassembled WGS sequence"/>
</dbReference>
<keyword evidence="2" id="KW-0732">Signal</keyword>
<evidence type="ECO:0000256" key="2">
    <source>
        <dbReference type="SAM" id="SignalP"/>
    </source>
</evidence>
<gene>
    <name evidence="3" type="ORF">EXY26_16145</name>
</gene>
<feature type="region of interest" description="Disordered" evidence="1">
    <location>
        <begin position="309"/>
        <end position="345"/>
    </location>
</feature>
<sequence length="438" mass="46056">MSVRRRLAAVMATPLLLGSLFAPVAAHAGHGSGEEQIDVQVVIPDAGTFEVTDAQFRWGVNTEMTSGSFFGGCNFLSAGIAGDAGTSRTWAESDGFYKSKDGNSRIEAPDAGGGWALDSWDTKCQDASGREVGTGYDESGTGAQVVIEKGKGSVDTAKGTARISWKGSFTLAMYGGMTYWSLSDPVLSVSNGQGKLTATASGFGSDMNDTSKWTKLADTSITMADLPQVVLDKKGIITTPAYKSVATNGTADAAQSRTGDWWGSFPESWIDFNAKTGQAGYWFSTGGKRDAAKVASDVYISYTPQNLVLEKPEAGTESTPEAQDETAGSTEDSNDTTLGGGSSLSDTTTTNILQQAAAALQAPLAELPGLGTTVLQASNHTASAINWLGKSLIPEAIERAKDYRQPLLWSLAGLLALSSAAWIGFRRGWLVWPFSSKK</sequence>
<dbReference type="EMBL" id="SPDS01000003">
    <property type="protein sequence ID" value="TFH54577.1"/>
    <property type="molecule type" value="Genomic_DNA"/>
</dbReference>
<proteinExistence type="predicted"/>
<dbReference type="AlphaFoldDB" id="A0A4Y8TRT1"/>
<name>A0A4Y8TRT1_9MICC</name>
<organism evidence="3 4">
    <name type="scientific">Glutamicibacter arilaitensis</name>
    <dbReference type="NCBI Taxonomy" id="256701"/>
    <lineage>
        <taxon>Bacteria</taxon>
        <taxon>Bacillati</taxon>
        <taxon>Actinomycetota</taxon>
        <taxon>Actinomycetes</taxon>
        <taxon>Micrococcales</taxon>
        <taxon>Micrococcaceae</taxon>
        <taxon>Glutamicibacter</taxon>
    </lineage>
</organism>
<feature type="signal peptide" evidence="2">
    <location>
        <begin position="1"/>
        <end position="28"/>
    </location>
</feature>
<evidence type="ECO:0000313" key="3">
    <source>
        <dbReference type="EMBL" id="TFH54577.1"/>
    </source>
</evidence>
<protein>
    <submittedName>
        <fullName evidence="3">Uncharacterized protein</fullName>
    </submittedName>
</protein>
<comment type="caution">
    <text evidence="3">The sequence shown here is derived from an EMBL/GenBank/DDBJ whole genome shotgun (WGS) entry which is preliminary data.</text>
</comment>